<protein>
    <submittedName>
        <fullName evidence="2">GCN5-related N-acetyltransferase</fullName>
    </submittedName>
</protein>
<reference evidence="2" key="1">
    <citation type="submission" date="2013-08" db="EMBL/GenBank/DDBJ databases">
        <authorList>
            <person name="Mendez C."/>
            <person name="Richter M."/>
            <person name="Ferrer M."/>
            <person name="Sanchez J."/>
        </authorList>
    </citation>
    <scope>NUCLEOTIDE SEQUENCE</scope>
</reference>
<evidence type="ECO:0000259" key="1">
    <source>
        <dbReference type="PROSITE" id="PS51186"/>
    </source>
</evidence>
<dbReference type="CDD" id="cd04301">
    <property type="entry name" value="NAT_SF"/>
    <property type="match status" value="1"/>
</dbReference>
<reference evidence="2" key="2">
    <citation type="journal article" date="2014" name="ISME J.">
        <title>Microbial stratification in low pH oxic and suboxic macroscopic growths along an acid mine drainage.</title>
        <authorList>
            <person name="Mendez-Garcia C."/>
            <person name="Mesa V."/>
            <person name="Sprenger R.R."/>
            <person name="Richter M."/>
            <person name="Diez M.S."/>
            <person name="Solano J."/>
            <person name="Bargiela R."/>
            <person name="Golyshina O.V."/>
            <person name="Manteca A."/>
            <person name="Ramos J.L."/>
            <person name="Gallego J.R."/>
            <person name="Llorente I."/>
            <person name="Martins Dos Santos V.A."/>
            <person name="Jensen O.N."/>
            <person name="Pelaez A.I."/>
            <person name="Sanchez J."/>
            <person name="Ferrer M."/>
        </authorList>
    </citation>
    <scope>NUCLEOTIDE SEQUENCE</scope>
</reference>
<gene>
    <name evidence="2" type="ORF">B2A_00336</name>
</gene>
<feature type="non-terminal residue" evidence="2">
    <location>
        <position position="171"/>
    </location>
</feature>
<dbReference type="InterPro" id="IPR000182">
    <property type="entry name" value="GNAT_dom"/>
</dbReference>
<feature type="domain" description="N-acetyltransferase" evidence="1">
    <location>
        <begin position="1"/>
        <end position="159"/>
    </location>
</feature>
<dbReference type="InterPro" id="IPR016181">
    <property type="entry name" value="Acyl_CoA_acyltransferase"/>
</dbReference>
<dbReference type="Pfam" id="PF13508">
    <property type="entry name" value="Acetyltransf_7"/>
    <property type="match status" value="1"/>
</dbReference>
<dbReference type="GO" id="GO:0016747">
    <property type="term" value="F:acyltransferase activity, transferring groups other than amino-acyl groups"/>
    <property type="evidence" value="ECO:0007669"/>
    <property type="project" value="InterPro"/>
</dbReference>
<dbReference type="Gene3D" id="3.40.630.30">
    <property type="match status" value="1"/>
</dbReference>
<keyword evidence="2" id="KW-0808">Transferase</keyword>
<proteinExistence type="predicted"/>
<name>T1BJI4_9ZZZZ</name>
<dbReference type="SUPFAM" id="SSF55729">
    <property type="entry name" value="Acyl-CoA N-acyltransferases (Nat)"/>
    <property type="match status" value="1"/>
</dbReference>
<dbReference type="EMBL" id="AUZZ01000262">
    <property type="protein sequence ID" value="EQD68663.1"/>
    <property type="molecule type" value="Genomic_DNA"/>
</dbReference>
<comment type="caution">
    <text evidence="2">The sequence shown here is derived from an EMBL/GenBank/DDBJ whole genome shotgun (WGS) entry which is preliminary data.</text>
</comment>
<evidence type="ECO:0000313" key="2">
    <source>
        <dbReference type="EMBL" id="EQD68663.1"/>
    </source>
</evidence>
<dbReference type="AlphaFoldDB" id="T1BJI4"/>
<sequence length="171" mass="18667">MIEPGLLPEDVAPLIEIVRATGFFRAEEVAIARELMEQHLTRGAAHSGYYFERARDFEGGLAGFACYGPIPGTDGSFDLYWIAVHPRLQGRGLGRLLVDTVAAKTGGSEGRLLYAETSSQPLYDPTRSFYLRNGFHEIARLPGFYRAGDDKIVYARNLGQGASPAGGEGRE</sequence>
<organism evidence="2">
    <name type="scientific">mine drainage metagenome</name>
    <dbReference type="NCBI Taxonomy" id="410659"/>
    <lineage>
        <taxon>unclassified sequences</taxon>
        <taxon>metagenomes</taxon>
        <taxon>ecological metagenomes</taxon>
    </lineage>
</organism>
<accession>T1BJI4</accession>
<dbReference type="PROSITE" id="PS51186">
    <property type="entry name" value="GNAT"/>
    <property type="match status" value="1"/>
</dbReference>